<dbReference type="GeneID" id="93278927"/>
<proteinExistence type="predicted"/>
<dbReference type="AlphaFoldDB" id="A0A6N3I7R1"/>
<feature type="domain" description="Reverse transcriptase" evidence="1">
    <location>
        <begin position="98"/>
        <end position="277"/>
    </location>
</feature>
<dbReference type="PANTHER" id="PTHR34047">
    <property type="entry name" value="NUCLEAR INTRON MATURASE 1, MITOCHONDRIAL-RELATED"/>
    <property type="match status" value="1"/>
</dbReference>
<dbReference type="RefSeq" id="WP_166434531.1">
    <property type="nucleotide sequence ID" value="NZ_CACRUH010000101.1"/>
</dbReference>
<name>A0A6N3I7R1_9FIRM</name>
<reference evidence="2" key="1">
    <citation type="submission" date="2019-11" db="EMBL/GenBank/DDBJ databases">
        <authorList>
            <person name="Feng L."/>
        </authorList>
    </citation>
    <scope>NUCLEOTIDE SEQUENCE</scope>
    <source>
        <strain evidence="2">ChathewayiLFYP18</strain>
    </source>
</reference>
<sequence>MHKFKYDIEKETGIPWKKKKSYRYLYTLACQKGVILRAFKRMKRGKSDRKDIQMVEEDLDGWVEKIQKIIQNTKPAGWKVENPELEFKPPKHNPVIIKEAGKTRVIYVPTMVELWIQHVIVLILEPIIQGSSYHHSYSSFPKRGSHRGMKAMKRWIQSGKGIRNFAQCDIRHFYDHAKYKFIRPKLLKRIKDALFMYLIDVCLTWFPDKLPLGFYLSQWLANFLLQELDFLIKCKLKIAHFIRYMDNFTMADDNKKKLHMAIIFIKQWLGKIRLKMKGDWQVFRFEYIKKNGRRTGREVSAMGWLFYRNRVIIRKHTLIHIARIARKLNKKKMEKKKYPLRLCKGFISLMGWITHSDTYEWYLMYIKPLISVRAVKRIISKMDKEANKNARMENRELLLTA</sequence>
<dbReference type="Pfam" id="PF00078">
    <property type="entry name" value="RVT_1"/>
    <property type="match status" value="1"/>
</dbReference>
<organism evidence="2">
    <name type="scientific">Hungatella hathewayi</name>
    <dbReference type="NCBI Taxonomy" id="154046"/>
    <lineage>
        <taxon>Bacteria</taxon>
        <taxon>Bacillati</taxon>
        <taxon>Bacillota</taxon>
        <taxon>Clostridia</taxon>
        <taxon>Lachnospirales</taxon>
        <taxon>Lachnospiraceae</taxon>
        <taxon>Hungatella</taxon>
    </lineage>
</organism>
<dbReference type="InterPro" id="IPR043502">
    <property type="entry name" value="DNA/RNA_pol_sf"/>
</dbReference>
<dbReference type="InterPro" id="IPR000477">
    <property type="entry name" value="RT_dom"/>
</dbReference>
<evidence type="ECO:0000259" key="1">
    <source>
        <dbReference type="Pfam" id="PF00078"/>
    </source>
</evidence>
<protein>
    <submittedName>
        <fullName evidence="2">Group II intron-encoded protein LtrA</fullName>
    </submittedName>
</protein>
<gene>
    <name evidence="2" type="primary">ltrA_5</name>
    <name evidence="2" type="ORF">CHLFYP18_04558</name>
</gene>
<dbReference type="InterPro" id="IPR051083">
    <property type="entry name" value="GrpII_Intron_Splice-Mob/Def"/>
</dbReference>
<dbReference type="PANTHER" id="PTHR34047:SF8">
    <property type="entry name" value="PROTEIN YKFC"/>
    <property type="match status" value="1"/>
</dbReference>
<accession>A0A6N3I7R1</accession>
<dbReference type="EMBL" id="CACRUH010000101">
    <property type="protein sequence ID" value="VYU83779.1"/>
    <property type="molecule type" value="Genomic_DNA"/>
</dbReference>
<evidence type="ECO:0000313" key="2">
    <source>
        <dbReference type="EMBL" id="VYU83779.1"/>
    </source>
</evidence>
<dbReference type="SUPFAM" id="SSF56672">
    <property type="entry name" value="DNA/RNA polymerases"/>
    <property type="match status" value="1"/>
</dbReference>